<dbReference type="RefSeq" id="XP_024690259.1">
    <property type="nucleotide sequence ID" value="XM_024841488.1"/>
</dbReference>
<accession>A0A2I1CVM0</accession>
<protein>
    <submittedName>
        <fullName evidence="1">Uncharacterized protein</fullName>
    </submittedName>
</protein>
<dbReference type="VEuPathDB" id="FungiDB:P168DRAFT_329601"/>
<dbReference type="OrthoDB" id="2578740at2759"/>
<reference evidence="1" key="1">
    <citation type="submission" date="2016-12" db="EMBL/GenBank/DDBJ databases">
        <title>The genomes of Aspergillus section Nigri reveals drivers in fungal speciation.</title>
        <authorList>
            <consortium name="DOE Joint Genome Institute"/>
            <person name="Vesth T.C."/>
            <person name="Nybo J."/>
            <person name="Theobald S."/>
            <person name="Brandl J."/>
            <person name="Frisvad J.C."/>
            <person name="Nielsen K.F."/>
            <person name="Lyhne E.K."/>
            <person name="Kogle M.E."/>
            <person name="Kuo A."/>
            <person name="Riley R."/>
            <person name="Clum A."/>
            <person name="Nolan M."/>
            <person name="Lipzen A."/>
            <person name="Salamov A."/>
            <person name="Henrissat B."/>
            <person name="Wiebenga A."/>
            <person name="De vries R.P."/>
            <person name="Grigoriev I.V."/>
            <person name="Mortensen U.H."/>
            <person name="Andersen M.R."/>
            <person name="Baker S.E."/>
        </authorList>
    </citation>
    <scope>NUCLEOTIDE SEQUENCE</scope>
    <source>
        <strain evidence="1">IBT 28561</strain>
    </source>
</reference>
<keyword evidence="2" id="KW-1185">Reference proteome</keyword>
<organism evidence="1 2">
    <name type="scientific">Aspergillus campestris (strain IBT 28561)</name>
    <dbReference type="NCBI Taxonomy" id="1392248"/>
    <lineage>
        <taxon>Eukaryota</taxon>
        <taxon>Fungi</taxon>
        <taxon>Dikarya</taxon>
        <taxon>Ascomycota</taxon>
        <taxon>Pezizomycotina</taxon>
        <taxon>Eurotiomycetes</taxon>
        <taxon>Eurotiomycetidae</taxon>
        <taxon>Eurotiales</taxon>
        <taxon>Aspergillaceae</taxon>
        <taxon>Aspergillus</taxon>
        <taxon>Aspergillus subgen. Circumdati</taxon>
    </lineage>
</organism>
<name>A0A2I1CVM0_ASPC2</name>
<dbReference type="AlphaFoldDB" id="A0A2I1CVM0"/>
<evidence type="ECO:0000313" key="1">
    <source>
        <dbReference type="EMBL" id="PKY01665.1"/>
    </source>
</evidence>
<dbReference type="Proteomes" id="UP000234254">
    <property type="component" value="Unassembled WGS sequence"/>
</dbReference>
<gene>
    <name evidence="1" type="ORF">P168DRAFT_329601</name>
</gene>
<dbReference type="GeneID" id="36549012"/>
<comment type="caution">
    <text evidence="1">The sequence shown here is derived from an EMBL/GenBank/DDBJ whole genome shotgun (WGS) entry which is preliminary data.</text>
</comment>
<proteinExistence type="predicted"/>
<evidence type="ECO:0000313" key="2">
    <source>
        <dbReference type="Proteomes" id="UP000234254"/>
    </source>
</evidence>
<sequence>MLHSALRSIHPVRIPWLVTVPANYAEAAVPRSRGPSSREEEGEITYQADAARIMQRGNDRGEIQFNLPTFVYVHLGKADAAGNLLKQANNLVVDLGMCSADEIPLTNPMKHYGPHGIMRASYKCRWGLVEAALEDVIAFKNAFLYPWAR</sequence>
<dbReference type="EMBL" id="MSFM01000011">
    <property type="protein sequence ID" value="PKY01665.1"/>
    <property type="molecule type" value="Genomic_DNA"/>
</dbReference>